<organism evidence="2">
    <name type="scientific">Aceria tosichella</name>
    <name type="common">wheat curl mite</name>
    <dbReference type="NCBI Taxonomy" id="561515"/>
    <lineage>
        <taxon>Eukaryota</taxon>
        <taxon>Metazoa</taxon>
        <taxon>Ecdysozoa</taxon>
        <taxon>Arthropoda</taxon>
        <taxon>Chelicerata</taxon>
        <taxon>Arachnida</taxon>
        <taxon>Acari</taxon>
        <taxon>Acariformes</taxon>
        <taxon>Trombidiformes</taxon>
        <taxon>Prostigmata</taxon>
        <taxon>Eupodina</taxon>
        <taxon>Eriophyoidea</taxon>
        <taxon>Eriophyidae</taxon>
        <taxon>Eriophyinae</taxon>
        <taxon>Aceriini</taxon>
        <taxon>Aceria</taxon>
    </lineage>
</organism>
<accession>A0A6G1SFV0</accession>
<proteinExistence type="predicted"/>
<dbReference type="SUPFAM" id="SSF50156">
    <property type="entry name" value="PDZ domain-like"/>
    <property type="match status" value="1"/>
</dbReference>
<dbReference type="SMART" id="SM00228">
    <property type="entry name" value="PDZ"/>
    <property type="match status" value="1"/>
</dbReference>
<dbReference type="EMBL" id="GGYP01004584">
    <property type="protein sequence ID" value="MDE49355.1"/>
    <property type="molecule type" value="Transcribed_RNA"/>
</dbReference>
<dbReference type="GO" id="GO:0016020">
    <property type="term" value="C:membrane"/>
    <property type="evidence" value="ECO:0007669"/>
    <property type="project" value="InterPro"/>
</dbReference>
<dbReference type="GO" id="GO:0044325">
    <property type="term" value="F:transmembrane transporter binding"/>
    <property type="evidence" value="ECO:0007669"/>
    <property type="project" value="TreeGrafter"/>
</dbReference>
<dbReference type="PANTHER" id="PTHR12157">
    <property type="entry name" value="REGULATING SYNAPTIC MEMBRANE EXOCYTOSIS PROTEIN"/>
    <property type="match status" value="1"/>
</dbReference>
<dbReference type="PANTHER" id="PTHR12157:SF21">
    <property type="entry name" value="RAB3 INTERACTING MOLECULE, ISOFORM F"/>
    <property type="match status" value="1"/>
</dbReference>
<dbReference type="PROSITE" id="PS50106">
    <property type="entry name" value="PDZ"/>
    <property type="match status" value="1"/>
</dbReference>
<protein>
    <submittedName>
        <fullName evidence="2">Rab-3-interacting molecule unc-10</fullName>
    </submittedName>
</protein>
<name>A0A6G1SFV0_9ACAR</name>
<dbReference type="GO" id="GO:0042391">
    <property type="term" value="P:regulation of membrane potential"/>
    <property type="evidence" value="ECO:0007669"/>
    <property type="project" value="TreeGrafter"/>
</dbReference>
<dbReference type="InterPro" id="IPR001478">
    <property type="entry name" value="PDZ"/>
</dbReference>
<dbReference type="GO" id="GO:0006887">
    <property type="term" value="P:exocytosis"/>
    <property type="evidence" value="ECO:0007669"/>
    <property type="project" value="InterPro"/>
</dbReference>
<dbReference type="Gene3D" id="2.30.42.10">
    <property type="match status" value="1"/>
</dbReference>
<dbReference type="InterPro" id="IPR039032">
    <property type="entry name" value="Rim-like"/>
</dbReference>
<sequence length="143" mass="15810">MWPHGTDPIWNSPNLRRFSLRSLTNNTTCSWEPSADKKYQIGYITICRQDLDATTLGFSVCGNKPTQDGHFGAVVTHVVPGSIMNIVCKLKVGDEIVEFNGYDLRNKGNDEVTNIIESAKSSNSLRLVAVRLTGIESTHNNSL</sequence>
<dbReference type="Pfam" id="PF00595">
    <property type="entry name" value="PDZ"/>
    <property type="match status" value="1"/>
</dbReference>
<dbReference type="InterPro" id="IPR036034">
    <property type="entry name" value="PDZ_sf"/>
</dbReference>
<evidence type="ECO:0000313" key="2">
    <source>
        <dbReference type="EMBL" id="MDE49355.1"/>
    </source>
</evidence>
<reference evidence="2" key="1">
    <citation type="submission" date="2018-10" db="EMBL/GenBank/DDBJ databases">
        <title>Transcriptome assembly of Aceria tosichella (Wheat curl mite) Type 2.</title>
        <authorList>
            <person name="Scully E.D."/>
            <person name="Geib S.M."/>
            <person name="Palmer N.A."/>
            <person name="Gupta A.K."/>
            <person name="Sarath G."/>
            <person name="Tatineni S."/>
        </authorList>
    </citation>
    <scope>NUCLEOTIDE SEQUENCE</scope>
    <source>
        <strain evidence="2">LincolnNE</strain>
    </source>
</reference>
<dbReference type="GO" id="GO:0031267">
    <property type="term" value="F:small GTPase binding"/>
    <property type="evidence" value="ECO:0007669"/>
    <property type="project" value="InterPro"/>
</dbReference>
<gene>
    <name evidence="2" type="primary">unc-10</name>
    <name evidence="2" type="ORF">g.15728</name>
</gene>
<feature type="domain" description="PDZ" evidence="1">
    <location>
        <begin position="43"/>
        <end position="131"/>
    </location>
</feature>
<evidence type="ECO:0000259" key="1">
    <source>
        <dbReference type="PROSITE" id="PS50106"/>
    </source>
</evidence>
<dbReference type="AlphaFoldDB" id="A0A6G1SFV0"/>